<evidence type="ECO:0000259" key="4">
    <source>
        <dbReference type="PROSITE" id="PS51371"/>
    </source>
</evidence>
<keyword evidence="1 2" id="KW-0129">CBS domain</keyword>
<evidence type="ECO:0000256" key="3">
    <source>
        <dbReference type="SAM" id="Phobius"/>
    </source>
</evidence>
<feature type="domain" description="CBS" evidence="4">
    <location>
        <begin position="228"/>
        <end position="288"/>
    </location>
</feature>
<dbReference type="CDD" id="cd04600">
    <property type="entry name" value="CBS_pair_HPP_assoc"/>
    <property type="match status" value="1"/>
</dbReference>
<evidence type="ECO:0000313" key="6">
    <source>
        <dbReference type="Proteomes" id="UP001365405"/>
    </source>
</evidence>
<keyword evidence="3" id="KW-0472">Membrane</keyword>
<dbReference type="PANTHER" id="PTHR43080">
    <property type="entry name" value="CBS DOMAIN-CONTAINING PROTEIN CBSX3, MITOCHONDRIAL"/>
    <property type="match status" value="1"/>
</dbReference>
<feature type="transmembrane region" description="Helical" evidence="3">
    <location>
        <begin position="12"/>
        <end position="29"/>
    </location>
</feature>
<dbReference type="InterPro" id="IPR046342">
    <property type="entry name" value="CBS_dom_sf"/>
</dbReference>
<protein>
    <submittedName>
        <fullName evidence="5">HPP family protein</fullName>
    </submittedName>
</protein>
<feature type="transmembrane region" description="Helical" evidence="3">
    <location>
        <begin position="133"/>
        <end position="152"/>
    </location>
</feature>
<evidence type="ECO:0000256" key="1">
    <source>
        <dbReference type="ARBA" id="ARBA00023122"/>
    </source>
</evidence>
<feature type="transmembrane region" description="Helical" evidence="3">
    <location>
        <begin position="93"/>
        <end position="112"/>
    </location>
</feature>
<accession>A0ABU9CEM3</accession>
<dbReference type="Pfam" id="PF00571">
    <property type="entry name" value="CBS"/>
    <property type="match status" value="2"/>
</dbReference>
<dbReference type="SMART" id="SM00116">
    <property type="entry name" value="CBS"/>
    <property type="match status" value="2"/>
</dbReference>
<dbReference type="Proteomes" id="UP001365405">
    <property type="component" value="Unassembled WGS sequence"/>
</dbReference>
<comment type="caution">
    <text evidence="5">The sequence shown here is derived from an EMBL/GenBank/DDBJ whole genome shotgun (WGS) entry which is preliminary data.</text>
</comment>
<gene>
    <name evidence="5" type="ORF">AACH10_07790</name>
</gene>
<keyword evidence="3" id="KW-0812">Transmembrane</keyword>
<dbReference type="PANTHER" id="PTHR43080:SF2">
    <property type="entry name" value="CBS DOMAIN-CONTAINING PROTEIN"/>
    <property type="match status" value="1"/>
</dbReference>
<dbReference type="Pfam" id="PF04982">
    <property type="entry name" value="TM_HPP"/>
    <property type="match status" value="1"/>
</dbReference>
<dbReference type="PROSITE" id="PS51371">
    <property type="entry name" value="CBS"/>
    <property type="match status" value="2"/>
</dbReference>
<keyword evidence="6" id="KW-1185">Reference proteome</keyword>
<dbReference type="InterPro" id="IPR000644">
    <property type="entry name" value="CBS_dom"/>
</dbReference>
<name>A0ABU9CEM3_9BURK</name>
<organism evidence="5 6">
    <name type="scientific">Pseudaquabacterium inlustre</name>
    <dbReference type="NCBI Taxonomy" id="2984192"/>
    <lineage>
        <taxon>Bacteria</taxon>
        <taxon>Pseudomonadati</taxon>
        <taxon>Pseudomonadota</taxon>
        <taxon>Betaproteobacteria</taxon>
        <taxon>Burkholderiales</taxon>
        <taxon>Sphaerotilaceae</taxon>
        <taxon>Pseudaquabacterium</taxon>
    </lineage>
</organism>
<proteinExistence type="predicted"/>
<sequence length="371" mass="39576">MAIDRRERLRAAVGVAVGLMVAGALSRWLQGPWAGQAAGAWLVAPLGASAVLVFVLPASPLAQPWPVVGGNLVSALAGLAVMSLGGQHLWPPLAVALAAGLGVAAMMAARCLHPPGGGTAALMVLAGVSDWRFALFPVATNVLLLVAAGVAYNRATGRAYPHPDRPAPAAAHADEPPVRFSEADIDRALARYNQVLDVPRDDLRALLEAAETESLRRRMGELRCRDIMSHDVRTVSYGTALQDAWALLRQHRIKALPVVERSGRLVGIVTQADFLRGADLDVLKGFDERLRQLIRATPGSHSDKPEVVGQIMTRQVRVTRDHRSLAEMLPLFSATGHHHIPVLGEGDRLVGILTQTDLVRALGREQGLTSG</sequence>
<dbReference type="Gene3D" id="3.10.580.10">
    <property type="entry name" value="CBS-domain"/>
    <property type="match status" value="1"/>
</dbReference>
<dbReference type="InterPro" id="IPR058581">
    <property type="entry name" value="TM_HPP"/>
</dbReference>
<dbReference type="SUPFAM" id="SSF54631">
    <property type="entry name" value="CBS-domain pair"/>
    <property type="match status" value="1"/>
</dbReference>
<feature type="transmembrane region" description="Helical" evidence="3">
    <location>
        <begin position="68"/>
        <end position="87"/>
    </location>
</feature>
<reference evidence="5 6" key="1">
    <citation type="submission" date="2024-04" db="EMBL/GenBank/DDBJ databases">
        <title>Novel species of the genus Ideonella isolated from streams.</title>
        <authorList>
            <person name="Lu H."/>
        </authorList>
    </citation>
    <scope>NUCLEOTIDE SEQUENCE [LARGE SCALE GENOMIC DNA]</scope>
    <source>
        <strain evidence="5 6">DXS22W</strain>
    </source>
</reference>
<dbReference type="EMBL" id="JBBUTH010000003">
    <property type="protein sequence ID" value="MEK8050136.1"/>
    <property type="molecule type" value="Genomic_DNA"/>
</dbReference>
<keyword evidence="3" id="KW-1133">Transmembrane helix</keyword>
<feature type="transmembrane region" description="Helical" evidence="3">
    <location>
        <begin position="35"/>
        <end position="56"/>
    </location>
</feature>
<evidence type="ECO:0000313" key="5">
    <source>
        <dbReference type="EMBL" id="MEK8050136.1"/>
    </source>
</evidence>
<evidence type="ECO:0000256" key="2">
    <source>
        <dbReference type="PROSITE-ProRule" id="PRU00703"/>
    </source>
</evidence>
<dbReference type="InterPro" id="IPR051257">
    <property type="entry name" value="Diverse_CBS-Domain"/>
</dbReference>
<feature type="domain" description="CBS" evidence="4">
    <location>
        <begin position="312"/>
        <end position="368"/>
    </location>
</feature>